<evidence type="ECO:0000313" key="1">
    <source>
        <dbReference type="EMBL" id="RHY01114.1"/>
    </source>
</evidence>
<comment type="caution">
    <text evidence="3">The sequence shown here is derived from an EMBL/GenBank/DDBJ whole genome shotgun (WGS) entry which is preliminary data.</text>
</comment>
<dbReference type="AlphaFoldDB" id="A0A397CHT3"/>
<dbReference type="EMBL" id="QUSZ01006143">
    <property type="protein sequence ID" value="RHY06773.1"/>
    <property type="molecule type" value="Genomic_DNA"/>
</dbReference>
<dbReference type="EMBL" id="QUTH01004130">
    <property type="protein sequence ID" value="RHZ15429.1"/>
    <property type="molecule type" value="Genomic_DNA"/>
</dbReference>
<dbReference type="Proteomes" id="UP000265427">
    <property type="component" value="Unassembled WGS sequence"/>
</dbReference>
<dbReference type="Proteomes" id="UP000266643">
    <property type="component" value="Unassembled WGS sequence"/>
</dbReference>
<evidence type="ECO:0000313" key="14">
    <source>
        <dbReference type="Proteomes" id="UP000285430"/>
    </source>
</evidence>
<dbReference type="EMBL" id="QUTD01001429">
    <property type="protein sequence ID" value="RHY77930.1"/>
    <property type="molecule type" value="Genomic_DNA"/>
</dbReference>
<evidence type="ECO:0000313" key="4">
    <source>
        <dbReference type="EMBL" id="RHY77930.1"/>
    </source>
</evidence>
<dbReference type="EMBL" id="QUTC01008867">
    <property type="protein sequence ID" value="RHY42605.1"/>
    <property type="molecule type" value="Genomic_DNA"/>
</dbReference>
<dbReference type="Proteomes" id="UP000266239">
    <property type="component" value="Unassembled WGS sequence"/>
</dbReference>
<dbReference type="EMBL" id="QUTG01003743">
    <property type="protein sequence ID" value="RHY90430.1"/>
    <property type="molecule type" value="Genomic_DNA"/>
</dbReference>
<proteinExistence type="predicted"/>
<evidence type="ECO:0000313" key="8">
    <source>
        <dbReference type="EMBL" id="RHZ15429.1"/>
    </source>
</evidence>
<evidence type="ECO:0000313" key="5">
    <source>
        <dbReference type="EMBL" id="RHY90430.1"/>
    </source>
</evidence>
<name>A0A397CHT3_APHAT</name>
<evidence type="ECO:0000313" key="6">
    <source>
        <dbReference type="EMBL" id="RHZ06116.1"/>
    </source>
</evidence>
<accession>A0A397CHT3</accession>
<dbReference type="Proteomes" id="UP000286510">
    <property type="component" value="Unassembled WGS sequence"/>
</dbReference>
<sequence>MEVPTVDDLYRQRVDALISIGNLPASKQKIVDYSVYKQNHDPVCTADYTLFNMSFSYDHDAYWNYTAAIPAGASVLVFTGYLDPATPPKYAVDENVTMEGTNKVLVEFPFTNHGIMDNTPLAKKPQVSCGTTILASYLAANGDFSQLQTTCIAQVERLNFSTWSVDDSNNLFGSDSRTKTNKSFSTKPK</sequence>
<dbReference type="EMBL" id="QUTA01009370">
    <property type="protein sequence ID" value="RHY01114.1"/>
    <property type="molecule type" value="Genomic_DNA"/>
</dbReference>
<evidence type="ECO:0000313" key="9">
    <source>
        <dbReference type="Proteomes" id="UP000265427"/>
    </source>
</evidence>
<evidence type="ECO:0000313" key="11">
    <source>
        <dbReference type="Proteomes" id="UP000266196"/>
    </source>
</evidence>
<evidence type="ECO:0000313" key="3">
    <source>
        <dbReference type="EMBL" id="RHY42605.1"/>
    </source>
</evidence>
<organism evidence="3 10">
    <name type="scientific">Aphanomyces astaci</name>
    <name type="common">Crayfish plague agent</name>
    <dbReference type="NCBI Taxonomy" id="112090"/>
    <lineage>
        <taxon>Eukaryota</taxon>
        <taxon>Sar</taxon>
        <taxon>Stramenopiles</taxon>
        <taxon>Oomycota</taxon>
        <taxon>Saprolegniomycetes</taxon>
        <taxon>Saprolegniales</taxon>
        <taxon>Verrucalvaceae</taxon>
        <taxon>Aphanomyces</taxon>
    </lineage>
</organism>
<evidence type="ECO:0000313" key="10">
    <source>
        <dbReference type="Proteomes" id="UP000265716"/>
    </source>
</evidence>
<evidence type="ECO:0000313" key="7">
    <source>
        <dbReference type="EMBL" id="RHZ10363.1"/>
    </source>
</evidence>
<dbReference type="Proteomes" id="UP000266196">
    <property type="component" value="Unassembled WGS sequence"/>
</dbReference>
<evidence type="ECO:0000313" key="15">
    <source>
        <dbReference type="Proteomes" id="UP000285712"/>
    </source>
</evidence>
<dbReference type="Proteomes" id="UP000285712">
    <property type="component" value="Unassembled WGS sequence"/>
</dbReference>
<dbReference type="EMBL" id="QUTE01011293">
    <property type="protein sequence ID" value="RHZ10363.1"/>
    <property type="molecule type" value="Genomic_DNA"/>
</dbReference>
<evidence type="ECO:0000313" key="12">
    <source>
        <dbReference type="Proteomes" id="UP000266239"/>
    </source>
</evidence>
<dbReference type="Proteomes" id="UP000265716">
    <property type="component" value="Unassembled WGS sequence"/>
</dbReference>
<protein>
    <recommendedName>
        <fullName evidence="17">Peptidase S33 tripeptidyl aminopeptidase-like C-terminal domain-containing protein</fullName>
    </recommendedName>
</protein>
<evidence type="ECO:0000313" key="2">
    <source>
        <dbReference type="EMBL" id="RHY06773.1"/>
    </source>
</evidence>
<dbReference type="EMBL" id="QUTF01016699">
    <property type="protein sequence ID" value="RHZ06116.1"/>
    <property type="molecule type" value="Genomic_DNA"/>
</dbReference>
<evidence type="ECO:0000313" key="13">
    <source>
        <dbReference type="Proteomes" id="UP000266643"/>
    </source>
</evidence>
<dbReference type="Proteomes" id="UP000285430">
    <property type="component" value="Unassembled WGS sequence"/>
</dbReference>
<reference evidence="9 10" key="1">
    <citation type="submission" date="2018-08" db="EMBL/GenBank/DDBJ databases">
        <title>Aphanomyces genome sequencing and annotation.</title>
        <authorList>
            <person name="Minardi D."/>
            <person name="Oidtmann B."/>
            <person name="Van Der Giezen M."/>
            <person name="Studholme D.J."/>
        </authorList>
    </citation>
    <scope>NUCLEOTIDE SEQUENCE [LARGE SCALE GENOMIC DNA]</scope>
    <source>
        <strain evidence="7 11">197901</strain>
        <strain evidence="4 13">D2</strain>
        <strain evidence="8 14">Da</strain>
        <strain evidence="6 16">FDL457</strain>
        <strain evidence="2 9">Kv</strain>
        <strain evidence="3 10">SA</strain>
        <strain evidence="5 15">Sv</strain>
        <strain evidence="1 12">Yx</strain>
    </source>
</reference>
<evidence type="ECO:0008006" key="17">
    <source>
        <dbReference type="Google" id="ProtNLM"/>
    </source>
</evidence>
<gene>
    <name evidence="1" type="ORF">DYB25_010155</name>
    <name evidence="6" type="ORF">DYB26_010269</name>
    <name evidence="4" type="ORF">DYB30_014095</name>
    <name evidence="7" type="ORF">DYB31_011821</name>
    <name evidence="5" type="ORF">DYB35_004393</name>
    <name evidence="2" type="ORF">DYB36_014105</name>
    <name evidence="8" type="ORF">DYB37_012980</name>
    <name evidence="3" type="ORF">DYB38_013740</name>
</gene>
<evidence type="ECO:0000313" key="16">
    <source>
        <dbReference type="Proteomes" id="UP000286510"/>
    </source>
</evidence>